<dbReference type="InterPro" id="IPR013083">
    <property type="entry name" value="Znf_RING/FYVE/PHD"/>
</dbReference>
<dbReference type="PANTHER" id="PTHR13510">
    <property type="entry name" value="FYVE-FINGER-CONTAINING RAB5 EFFECTOR PROTEIN RABENOSYN-5-RELATED"/>
    <property type="match status" value="1"/>
</dbReference>
<feature type="compositionally biased region" description="Low complexity" evidence="1">
    <location>
        <begin position="44"/>
        <end position="53"/>
    </location>
</feature>
<comment type="caution">
    <text evidence="2">The sequence shown here is derived from an EMBL/GenBank/DDBJ whole genome shotgun (WGS) entry which is preliminary data.</text>
</comment>
<keyword evidence="3" id="KW-1185">Reference proteome</keyword>
<feature type="region of interest" description="Disordered" evidence="1">
    <location>
        <begin position="1"/>
        <end position="73"/>
    </location>
</feature>
<feature type="compositionally biased region" description="Polar residues" evidence="1">
    <location>
        <begin position="31"/>
        <end position="43"/>
    </location>
</feature>
<evidence type="ECO:0000313" key="3">
    <source>
        <dbReference type="Proteomes" id="UP000243579"/>
    </source>
</evidence>
<proteinExistence type="predicted"/>
<dbReference type="SUPFAM" id="SSF57903">
    <property type="entry name" value="FYVE/PHD zinc finger"/>
    <property type="match status" value="1"/>
</dbReference>
<dbReference type="PANTHER" id="PTHR13510:SF44">
    <property type="entry name" value="RABENOSYN-5"/>
    <property type="match status" value="1"/>
</dbReference>
<evidence type="ECO:0000313" key="2">
    <source>
        <dbReference type="EMBL" id="OQR86373.1"/>
    </source>
</evidence>
<reference evidence="2 3" key="1">
    <citation type="journal article" date="2014" name="Genome Biol. Evol.">
        <title>The secreted proteins of Achlya hypogyna and Thraustotheca clavata identify the ancestral oomycete secretome and reveal gene acquisitions by horizontal gene transfer.</title>
        <authorList>
            <person name="Misner I."/>
            <person name="Blouin N."/>
            <person name="Leonard G."/>
            <person name="Richards T.A."/>
            <person name="Lane C.E."/>
        </authorList>
    </citation>
    <scope>NUCLEOTIDE SEQUENCE [LARGE SCALE GENOMIC DNA]</scope>
    <source>
        <strain evidence="2 3">ATCC 48635</strain>
    </source>
</reference>
<dbReference type="Gene3D" id="3.30.40.10">
    <property type="entry name" value="Zinc/RING finger domain, C3HC4 (zinc finger)"/>
    <property type="match status" value="1"/>
</dbReference>
<dbReference type="CDD" id="cd00065">
    <property type="entry name" value="FYVE_like_SF"/>
    <property type="match status" value="1"/>
</dbReference>
<dbReference type="Proteomes" id="UP000243579">
    <property type="component" value="Unassembled WGS sequence"/>
</dbReference>
<sequence>MCQVSQAVGETRWRPGHGPTPVSISHLHIPQSMQRSTSPTAVGSPSSSAACPRRPLPLDETRRRSSAGAAPLLHLTDGEQAQYASLGHKACAEFIQLAALSRDAKVRSTTRDAAFCRQTSTLSSSLQSYIDRVHPRAFDGLDATMHVCTVEDADDGGRHHIRLQWGLLHVPWSQDREFVYLEIQRVFVDKNGLRGYARCLYSVALSVQLTPMKRPRGNIYHSGIVVKETRTPGVLEEVVLINLSLQGRVPLWMTNIVAKSLLKRTCTLQHAVLGQPQTRSRRVSIWNEADAAPDSKICKRCTKPLSWFRLKATCAVCRETVCKDCTTHWDILWHKSDRVCFPCHGHVLSMQAKTLPAAPSY</sequence>
<protein>
    <recommendedName>
        <fullName evidence="4">FYVE-type domain-containing protein</fullName>
    </recommendedName>
</protein>
<name>A0A1V9YKW9_ACHHY</name>
<evidence type="ECO:0008006" key="4">
    <source>
        <dbReference type="Google" id="ProtNLM"/>
    </source>
</evidence>
<gene>
    <name evidence="2" type="ORF">ACHHYP_10612</name>
</gene>
<dbReference type="SUPFAM" id="SSF55961">
    <property type="entry name" value="Bet v1-like"/>
    <property type="match status" value="1"/>
</dbReference>
<dbReference type="InterPro" id="IPR023393">
    <property type="entry name" value="START-like_dom_sf"/>
</dbReference>
<evidence type="ECO:0000256" key="1">
    <source>
        <dbReference type="SAM" id="MobiDB-lite"/>
    </source>
</evidence>
<dbReference type="OrthoDB" id="59153at2759"/>
<dbReference type="Gene3D" id="3.30.530.20">
    <property type="match status" value="1"/>
</dbReference>
<dbReference type="InterPro" id="IPR011011">
    <property type="entry name" value="Znf_FYVE_PHD"/>
</dbReference>
<organism evidence="2 3">
    <name type="scientific">Achlya hypogyna</name>
    <name type="common">Oomycete</name>
    <name type="synonym">Protoachlya hypogyna</name>
    <dbReference type="NCBI Taxonomy" id="1202772"/>
    <lineage>
        <taxon>Eukaryota</taxon>
        <taxon>Sar</taxon>
        <taxon>Stramenopiles</taxon>
        <taxon>Oomycota</taxon>
        <taxon>Saprolegniomycetes</taxon>
        <taxon>Saprolegniales</taxon>
        <taxon>Achlyaceae</taxon>
        <taxon>Achlya</taxon>
    </lineage>
</organism>
<dbReference type="AlphaFoldDB" id="A0A1V9YKW9"/>
<accession>A0A1V9YKW9</accession>
<dbReference type="EMBL" id="JNBR01001511">
    <property type="protein sequence ID" value="OQR86373.1"/>
    <property type="molecule type" value="Genomic_DNA"/>
</dbReference>
<dbReference type="InterPro" id="IPR052727">
    <property type="entry name" value="Rab4/Rab5_effector"/>
</dbReference>